<sequence length="148" mass="17433">MNSGRVFYKVNELLVFNSGVEKVYLEAYDSVENEELKTFFNERAFERNQFSKDLKTEMESIEDKSSQPAGLSTNFYEIWRNFRNLILMDNENGLLNEVYRLKEVSVEMYNQLLMEPNLPLSVCKLLGKQRDSIQASMNTMKRELTLVY</sequence>
<dbReference type="EMBL" id="JACVXD010000002">
    <property type="protein sequence ID" value="MBD0823661.1"/>
    <property type="molecule type" value="Genomic_DNA"/>
</dbReference>
<dbReference type="AlphaFoldDB" id="A0A8J6U8R0"/>
<dbReference type="InterPro" id="IPR012347">
    <property type="entry name" value="Ferritin-like"/>
</dbReference>
<proteinExistence type="predicted"/>
<reference evidence="2 3" key="1">
    <citation type="journal article" date="2018" name="J. Microbiol.">
        <title>Aestuariibaculum marinum sp. nov., a marine bacterium isolated from seawater in South Korea.</title>
        <authorList>
            <person name="Choi J."/>
            <person name="Lee D."/>
            <person name="Jang J.H."/>
            <person name="Cha S."/>
            <person name="Seo T."/>
        </authorList>
    </citation>
    <scope>NUCLEOTIDE SEQUENCE [LARGE SCALE GENOMIC DNA]</scope>
    <source>
        <strain evidence="2 3">IP7</strain>
    </source>
</reference>
<organism evidence="2 3">
    <name type="scientific">Aestuariibaculum marinum</name>
    <dbReference type="NCBI Taxonomy" id="2683592"/>
    <lineage>
        <taxon>Bacteria</taxon>
        <taxon>Pseudomonadati</taxon>
        <taxon>Bacteroidota</taxon>
        <taxon>Flavobacteriia</taxon>
        <taxon>Flavobacteriales</taxon>
        <taxon>Flavobacteriaceae</taxon>
    </lineage>
</organism>
<accession>A0A8J6U8R0</accession>
<protein>
    <submittedName>
        <fullName evidence="2">DUF2383 domain-containing protein</fullName>
    </submittedName>
</protein>
<dbReference type="Gene3D" id="1.20.1260.10">
    <property type="match status" value="1"/>
</dbReference>
<gene>
    <name evidence="2" type="ORF">ICJ85_06460</name>
</gene>
<dbReference type="RefSeq" id="WP_188222953.1">
    <property type="nucleotide sequence ID" value="NZ_JACVXD010000002.1"/>
</dbReference>
<comment type="caution">
    <text evidence="2">The sequence shown here is derived from an EMBL/GenBank/DDBJ whole genome shotgun (WGS) entry which is preliminary data.</text>
</comment>
<keyword evidence="3" id="KW-1185">Reference proteome</keyword>
<dbReference type="InterPro" id="IPR019052">
    <property type="entry name" value="DUF2383"/>
</dbReference>
<evidence type="ECO:0000259" key="1">
    <source>
        <dbReference type="Pfam" id="PF09537"/>
    </source>
</evidence>
<dbReference type="Pfam" id="PF09537">
    <property type="entry name" value="DUF2383"/>
    <property type="match status" value="1"/>
</dbReference>
<feature type="domain" description="DUF2383" evidence="1">
    <location>
        <begin position="9"/>
        <end position="114"/>
    </location>
</feature>
<name>A0A8J6U8R0_9FLAO</name>
<evidence type="ECO:0000313" key="2">
    <source>
        <dbReference type="EMBL" id="MBD0823661.1"/>
    </source>
</evidence>
<evidence type="ECO:0000313" key="3">
    <source>
        <dbReference type="Proteomes" id="UP000621516"/>
    </source>
</evidence>
<dbReference type="Proteomes" id="UP000621516">
    <property type="component" value="Unassembled WGS sequence"/>
</dbReference>